<dbReference type="Proteomes" id="UP001458880">
    <property type="component" value="Unassembled WGS sequence"/>
</dbReference>
<name>A0AAW1I9W0_POPJA</name>
<dbReference type="AlphaFoldDB" id="A0AAW1I9W0"/>
<sequence length="79" mass="8591">MAIQASNQDVQVKTKSNEDIIHIRNIDGDINKDEIRDAIAKSVGSAKVDSIKVSKYPLGQTRVVVSTPQSPYRRNGPGA</sequence>
<protein>
    <submittedName>
        <fullName evidence="1">Uncharacterized protein</fullName>
    </submittedName>
</protein>
<accession>A0AAW1I9W0</accession>
<evidence type="ECO:0000313" key="1">
    <source>
        <dbReference type="EMBL" id="KAK9686215.1"/>
    </source>
</evidence>
<dbReference type="EMBL" id="JASPKY010000723">
    <property type="protein sequence ID" value="KAK9686215.1"/>
    <property type="molecule type" value="Genomic_DNA"/>
</dbReference>
<keyword evidence="2" id="KW-1185">Reference proteome</keyword>
<evidence type="ECO:0000313" key="2">
    <source>
        <dbReference type="Proteomes" id="UP001458880"/>
    </source>
</evidence>
<comment type="caution">
    <text evidence="1">The sequence shown here is derived from an EMBL/GenBank/DDBJ whole genome shotgun (WGS) entry which is preliminary data.</text>
</comment>
<reference evidence="1 2" key="1">
    <citation type="journal article" date="2024" name="BMC Genomics">
        <title>De novo assembly and annotation of Popillia japonica's genome with initial clues to its potential as an invasive pest.</title>
        <authorList>
            <person name="Cucini C."/>
            <person name="Boschi S."/>
            <person name="Funari R."/>
            <person name="Cardaioli E."/>
            <person name="Iannotti N."/>
            <person name="Marturano G."/>
            <person name="Paoli F."/>
            <person name="Bruttini M."/>
            <person name="Carapelli A."/>
            <person name="Frati F."/>
            <person name="Nardi F."/>
        </authorList>
    </citation>
    <scope>NUCLEOTIDE SEQUENCE [LARGE SCALE GENOMIC DNA]</scope>
    <source>
        <strain evidence="1">DMR45628</strain>
    </source>
</reference>
<organism evidence="1 2">
    <name type="scientific">Popillia japonica</name>
    <name type="common">Japanese beetle</name>
    <dbReference type="NCBI Taxonomy" id="7064"/>
    <lineage>
        <taxon>Eukaryota</taxon>
        <taxon>Metazoa</taxon>
        <taxon>Ecdysozoa</taxon>
        <taxon>Arthropoda</taxon>
        <taxon>Hexapoda</taxon>
        <taxon>Insecta</taxon>
        <taxon>Pterygota</taxon>
        <taxon>Neoptera</taxon>
        <taxon>Endopterygota</taxon>
        <taxon>Coleoptera</taxon>
        <taxon>Polyphaga</taxon>
        <taxon>Scarabaeiformia</taxon>
        <taxon>Scarabaeidae</taxon>
        <taxon>Rutelinae</taxon>
        <taxon>Popillia</taxon>
    </lineage>
</organism>
<gene>
    <name evidence="1" type="ORF">QE152_g37362</name>
</gene>
<proteinExistence type="predicted"/>